<dbReference type="SUPFAM" id="SSF81340">
    <property type="entry name" value="Clc chloride channel"/>
    <property type="match status" value="1"/>
</dbReference>
<feature type="transmembrane region" description="Helical" evidence="11">
    <location>
        <begin position="179"/>
        <end position="204"/>
    </location>
</feature>
<evidence type="ECO:0000256" key="11">
    <source>
        <dbReference type="SAM" id="Phobius"/>
    </source>
</evidence>
<evidence type="ECO:0000256" key="10">
    <source>
        <dbReference type="PROSITE-ProRule" id="PRU00703"/>
    </source>
</evidence>
<dbReference type="RefSeq" id="WP_373324707.1">
    <property type="nucleotide sequence ID" value="NZ_BPQQ01000034.1"/>
</dbReference>
<feature type="transmembrane region" description="Helical" evidence="11">
    <location>
        <begin position="320"/>
        <end position="341"/>
    </location>
</feature>
<dbReference type="Pfam" id="PF00571">
    <property type="entry name" value="CBS"/>
    <property type="match status" value="1"/>
</dbReference>
<dbReference type="EMBL" id="BPQQ01000034">
    <property type="protein sequence ID" value="GJE01154.1"/>
    <property type="molecule type" value="Genomic_DNA"/>
</dbReference>
<dbReference type="InterPro" id="IPR014743">
    <property type="entry name" value="Cl-channel_core"/>
</dbReference>
<evidence type="ECO:0000256" key="9">
    <source>
        <dbReference type="ARBA" id="ARBA00023303"/>
    </source>
</evidence>
<comment type="subcellular location">
    <subcellularLocation>
        <location evidence="1">Membrane</location>
        <topology evidence="1">Multi-pass membrane protein</topology>
    </subcellularLocation>
</comment>
<dbReference type="PRINTS" id="PR00762">
    <property type="entry name" value="CLCHANNEL"/>
</dbReference>
<feature type="transmembrane region" description="Helical" evidence="11">
    <location>
        <begin position="353"/>
        <end position="377"/>
    </location>
</feature>
<proteinExistence type="predicted"/>
<reference evidence="13" key="1">
    <citation type="journal article" date="2021" name="Front. Microbiol.">
        <title>Comprehensive Comparative Genomics and Phenotyping of Methylobacterium Species.</title>
        <authorList>
            <person name="Alessa O."/>
            <person name="Ogura Y."/>
            <person name="Fujitani Y."/>
            <person name="Takami H."/>
            <person name="Hayashi T."/>
            <person name="Sahin N."/>
            <person name="Tani A."/>
        </authorList>
    </citation>
    <scope>NUCLEOTIDE SEQUENCE</scope>
    <source>
        <strain evidence="13">DSM 17168</strain>
    </source>
</reference>
<keyword evidence="6 11" id="KW-0472">Membrane</keyword>
<evidence type="ECO:0000256" key="8">
    <source>
        <dbReference type="ARBA" id="ARBA00023214"/>
    </source>
</evidence>
<accession>A0ABQ4SDJ1</accession>
<feature type="domain" description="CBS" evidence="12">
    <location>
        <begin position="532"/>
        <end position="590"/>
    </location>
</feature>
<dbReference type="PANTHER" id="PTHR43427:SF6">
    <property type="entry name" value="CHLORIDE CHANNEL PROTEIN CLC-E"/>
    <property type="match status" value="1"/>
</dbReference>
<dbReference type="Gene3D" id="1.10.3080.10">
    <property type="entry name" value="Clc chloride channel"/>
    <property type="match status" value="1"/>
</dbReference>
<feature type="transmembrane region" description="Helical" evidence="11">
    <location>
        <begin position="294"/>
        <end position="313"/>
    </location>
</feature>
<dbReference type="PANTHER" id="PTHR43427">
    <property type="entry name" value="CHLORIDE CHANNEL PROTEIN CLC-E"/>
    <property type="match status" value="1"/>
</dbReference>
<evidence type="ECO:0000256" key="4">
    <source>
        <dbReference type="ARBA" id="ARBA00022989"/>
    </source>
</evidence>
<sequence>MPSLRRLRLPRLDFEASRLDARVPQVLRRFVRRRELGLLMAGVLVGVVSGLVVAGLNEAAHALQTLLFDVPAGVDLSAAQSLSPWRTVLVPMLGGALVAALTLVVARRLGAKLADAIEANALYGGRLSLRGSLFIAGQTLVSNGCGGSVGLEAGFTQVCAALGSLLGRTLAARRSDMRLLVACGAAGAISAAFGAPLAGAFYAFEVVLGAYAAAGFVPVIASAVAATLVARRFTTHAYLLVPGFPTPLSTEMILQVGLIGALCALGAILLMLGVSAVERALARIPALRPAFRPVLGGLLLGLLALVNPVVLGAGHGALQIYLVSNPTVFALAAAVALKMAGSALSLGSGFRGGLFFSSLLLGALLGQFYTGAAAALVPQGVIQPGTAAMAGMAAFGTGVLGAPVTMICLALETTGDFSITVGAVVAAAIASLIVRELFGYSFATWRFHLRGEDAIRGPHDVGWIRQISAAMLMRRDFKAVEADRPIQEVREGFTTGREKQAVLVREGRYAGLVLAADLNVAAGREGDPVGSVGRLGDAVLLPGTPIRQVMRAFAEAETDVLAVIDPETRRVLGTVTEAHVLRKYGEELERRNEELVFG</sequence>
<dbReference type="Gene3D" id="3.10.580.10">
    <property type="entry name" value="CBS-domain"/>
    <property type="match status" value="1"/>
</dbReference>
<keyword evidence="14" id="KW-1185">Reference proteome</keyword>
<feature type="transmembrane region" description="Helical" evidence="11">
    <location>
        <begin position="417"/>
        <end position="438"/>
    </location>
</feature>
<reference evidence="13" key="2">
    <citation type="submission" date="2021-08" db="EMBL/GenBank/DDBJ databases">
        <authorList>
            <person name="Tani A."/>
            <person name="Ola A."/>
            <person name="Ogura Y."/>
            <person name="Katsura K."/>
            <person name="Hayashi T."/>
        </authorList>
    </citation>
    <scope>NUCLEOTIDE SEQUENCE</scope>
    <source>
        <strain evidence="13">DSM 17168</strain>
    </source>
</reference>
<evidence type="ECO:0000256" key="5">
    <source>
        <dbReference type="ARBA" id="ARBA00023065"/>
    </source>
</evidence>
<dbReference type="InterPro" id="IPR000644">
    <property type="entry name" value="CBS_dom"/>
</dbReference>
<keyword evidence="10" id="KW-0129">CBS domain</keyword>
<keyword evidence="2" id="KW-0813">Transport</keyword>
<evidence type="ECO:0000256" key="3">
    <source>
        <dbReference type="ARBA" id="ARBA00022692"/>
    </source>
</evidence>
<organism evidence="13 14">
    <name type="scientific">Methylobacterium isbiliense</name>
    <dbReference type="NCBI Taxonomy" id="315478"/>
    <lineage>
        <taxon>Bacteria</taxon>
        <taxon>Pseudomonadati</taxon>
        <taxon>Pseudomonadota</taxon>
        <taxon>Alphaproteobacteria</taxon>
        <taxon>Hyphomicrobiales</taxon>
        <taxon>Methylobacteriaceae</taxon>
        <taxon>Methylobacterium</taxon>
    </lineage>
</organism>
<dbReference type="PROSITE" id="PS51371">
    <property type="entry name" value="CBS"/>
    <property type="match status" value="1"/>
</dbReference>
<keyword evidence="5" id="KW-0406">Ion transport</keyword>
<dbReference type="Pfam" id="PF00654">
    <property type="entry name" value="Voltage_CLC"/>
    <property type="match status" value="1"/>
</dbReference>
<feature type="transmembrane region" description="Helical" evidence="11">
    <location>
        <begin position="88"/>
        <end position="106"/>
    </location>
</feature>
<evidence type="ECO:0000256" key="6">
    <source>
        <dbReference type="ARBA" id="ARBA00023136"/>
    </source>
</evidence>
<keyword evidence="3 11" id="KW-0812">Transmembrane</keyword>
<keyword evidence="7" id="KW-0869">Chloride channel</keyword>
<evidence type="ECO:0000259" key="12">
    <source>
        <dbReference type="PROSITE" id="PS51371"/>
    </source>
</evidence>
<dbReference type="InterPro" id="IPR001807">
    <property type="entry name" value="ClC"/>
</dbReference>
<dbReference type="InterPro" id="IPR046342">
    <property type="entry name" value="CBS_dom_sf"/>
</dbReference>
<feature type="transmembrane region" description="Helical" evidence="11">
    <location>
        <begin position="252"/>
        <end position="274"/>
    </location>
</feature>
<evidence type="ECO:0000256" key="1">
    <source>
        <dbReference type="ARBA" id="ARBA00004141"/>
    </source>
</evidence>
<keyword evidence="4 11" id="KW-1133">Transmembrane helix</keyword>
<dbReference type="SUPFAM" id="SSF54631">
    <property type="entry name" value="CBS-domain pair"/>
    <property type="match status" value="1"/>
</dbReference>
<evidence type="ECO:0000313" key="13">
    <source>
        <dbReference type="EMBL" id="GJE01154.1"/>
    </source>
</evidence>
<dbReference type="Proteomes" id="UP001055153">
    <property type="component" value="Unassembled WGS sequence"/>
</dbReference>
<keyword evidence="9" id="KW-0407">Ion channel</keyword>
<protein>
    <submittedName>
        <fullName evidence="13">Voltage-gated ClC-type chloride channel ClcB</fullName>
    </submittedName>
</protein>
<comment type="caution">
    <text evidence="13">The sequence shown here is derived from an EMBL/GenBank/DDBJ whole genome shotgun (WGS) entry which is preliminary data.</text>
</comment>
<evidence type="ECO:0000313" key="14">
    <source>
        <dbReference type="Proteomes" id="UP001055153"/>
    </source>
</evidence>
<evidence type="ECO:0000256" key="2">
    <source>
        <dbReference type="ARBA" id="ARBA00022448"/>
    </source>
</evidence>
<gene>
    <name evidence="13" type="primary">clcB</name>
    <name evidence="13" type="ORF">GMJLKIPL_3083</name>
</gene>
<dbReference type="InterPro" id="IPR050368">
    <property type="entry name" value="ClC-type_chloride_channel"/>
</dbReference>
<feature type="transmembrane region" description="Helical" evidence="11">
    <location>
        <begin position="389"/>
        <end position="411"/>
    </location>
</feature>
<keyword evidence="8" id="KW-0868">Chloride</keyword>
<feature type="transmembrane region" description="Helical" evidence="11">
    <location>
        <begin position="36"/>
        <end position="56"/>
    </location>
</feature>
<evidence type="ECO:0000256" key="7">
    <source>
        <dbReference type="ARBA" id="ARBA00023173"/>
    </source>
</evidence>
<feature type="transmembrane region" description="Helical" evidence="11">
    <location>
        <begin position="210"/>
        <end position="231"/>
    </location>
</feature>
<name>A0ABQ4SDJ1_9HYPH</name>
<dbReference type="CDD" id="cd00400">
    <property type="entry name" value="Voltage_gated_ClC"/>
    <property type="match status" value="1"/>
</dbReference>